<proteinExistence type="predicted"/>
<evidence type="ECO:0000259" key="3">
    <source>
        <dbReference type="Pfam" id="PF13559"/>
    </source>
</evidence>
<dbReference type="Pfam" id="PF13559">
    <property type="entry name" value="DUF4129"/>
    <property type="match status" value="1"/>
</dbReference>
<keyword evidence="1" id="KW-0472">Membrane</keyword>
<gene>
    <name evidence="4" type="ORF">ACFOWD_10285</name>
</gene>
<keyword evidence="1" id="KW-0812">Transmembrane</keyword>
<evidence type="ECO:0000256" key="2">
    <source>
        <dbReference type="SAM" id="SignalP"/>
    </source>
</evidence>
<evidence type="ECO:0000256" key="1">
    <source>
        <dbReference type="SAM" id="Phobius"/>
    </source>
</evidence>
<dbReference type="InterPro" id="IPR025403">
    <property type="entry name" value="TgpA-like_C"/>
</dbReference>
<keyword evidence="2" id="KW-0732">Signal</keyword>
<evidence type="ECO:0000313" key="5">
    <source>
        <dbReference type="Proteomes" id="UP001595826"/>
    </source>
</evidence>
<evidence type="ECO:0000313" key="4">
    <source>
        <dbReference type="EMBL" id="MFC4269295.1"/>
    </source>
</evidence>
<reference evidence="5" key="1">
    <citation type="journal article" date="2019" name="Int. J. Syst. Evol. Microbiol.">
        <title>The Global Catalogue of Microorganisms (GCM) 10K type strain sequencing project: providing services to taxonomists for standard genome sequencing and annotation.</title>
        <authorList>
            <consortium name="The Broad Institute Genomics Platform"/>
            <consortium name="The Broad Institute Genome Sequencing Center for Infectious Disease"/>
            <person name="Wu L."/>
            <person name="Ma J."/>
        </authorList>
    </citation>
    <scope>NUCLEOTIDE SEQUENCE [LARGE SCALE GENOMIC DNA]</scope>
    <source>
        <strain evidence="5">CECT 8655</strain>
    </source>
</reference>
<feature type="chain" id="PRO_5046202408" evidence="2">
    <location>
        <begin position="20"/>
        <end position="228"/>
    </location>
</feature>
<dbReference type="RefSeq" id="WP_377410315.1">
    <property type="nucleotide sequence ID" value="NZ_JBHSCY010000002.1"/>
</dbReference>
<organism evidence="4 5">
    <name type="scientific">Polaribacter marinivivus</name>
    <dbReference type="NCBI Taxonomy" id="1524260"/>
    <lineage>
        <taxon>Bacteria</taxon>
        <taxon>Pseudomonadati</taxon>
        <taxon>Bacteroidota</taxon>
        <taxon>Flavobacteriia</taxon>
        <taxon>Flavobacteriales</taxon>
        <taxon>Flavobacteriaceae</taxon>
    </lineage>
</organism>
<feature type="signal peptide" evidence="2">
    <location>
        <begin position="1"/>
        <end position="19"/>
    </location>
</feature>
<keyword evidence="5" id="KW-1185">Reference proteome</keyword>
<dbReference type="Proteomes" id="UP001595826">
    <property type="component" value="Unassembled WGS sequence"/>
</dbReference>
<feature type="transmembrane region" description="Helical" evidence="1">
    <location>
        <begin position="76"/>
        <end position="102"/>
    </location>
</feature>
<sequence>MRKYLASLLFILTLYTSYSQEVTKDSTQTIKSAEVSKERVFKENLKEKYSGKDFQYKEEKVKVNKNTSSSSGLLEFFVFFMSKIFPFLLGGFVLFLLLKVIFGLEFNFWQKSNANQKTTPLIYEDEDVNEINIAKLLQQALQNKDFRLAVRYYYLQVLKDLSNKKIIDYHKDKTNSEYLFEIDNKALRDQFSHLSYIYAYVWYGEFLLDENSFKKAQNKYQSFLNQWN</sequence>
<keyword evidence="1" id="KW-1133">Transmembrane helix</keyword>
<dbReference type="EMBL" id="JBHSCY010000002">
    <property type="protein sequence ID" value="MFC4269295.1"/>
    <property type="molecule type" value="Genomic_DNA"/>
</dbReference>
<comment type="caution">
    <text evidence="4">The sequence shown here is derived from an EMBL/GenBank/DDBJ whole genome shotgun (WGS) entry which is preliminary data.</text>
</comment>
<feature type="domain" description="Protein-glutamine gamma-glutamyltransferase-like C-terminal" evidence="3">
    <location>
        <begin position="154"/>
        <end position="220"/>
    </location>
</feature>
<accession>A0ABV8RA40</accession>
<protein>
    <submittedName>
        <fullName evidence="4">DUF4129 domain-containing protein</fullName>
    </submittedName>
</protein>
<name>A0ABV8RA40_9FLAO</name>